<evidence type="ECO:0000313" key="3">
    <source>
        <dbReference type="Proteomes" id="UP000499080"/>
    </source>
</evidence>
<dbReference type="PANTHER" id="PTHR15691">
    <property type="entry name" value="WASH COMPLEX SUBUNIT 5"/>
    <property type="match status" value="1"/>
</dbReference>
<dbReference type="Proteomes" id="UP000499080">
    <property type="component" value="Unassembled WGS sequence"/>
</dbReference>
<dbReference type="OrthoDB" id="565118at2759"/>
<comment type="similarity">
    <text evidence="1">Belongs to the strumpellin family.</text>
</comment>
<reference evidence="2 3" key="1">
    <citation type="journal article" date="2019" name="Sci. Rep.">
        <title>Orb-weaving spider Araneus ventricosus genome elucidates the spidroin gene catalogue.</title>
        <authorList>
            <person name="Kono N."/>
            <person name="Nakamura H."/>
            <person name="Ohtoshi R."/>
            <person name="Moran D.A.P."/>
            <person name="Shinohara A."/>
            <person name="Yoshida Y."/>
            <person name="Fujiwara M."/>
            <person name="Mori M."/>
            <person name="Tomita M."/>
            <person name="Arakawa K."/>
        </authorList>
    </citation>
    <scope>NUCLEOTIDE SEQUENCE [LARGE SCALE GENOMIC DNA]</scope>
</reference>
<gene>
    <name evidence="2" type="primary">Washc5</name>
    <name evidence="2" type="ORF">AVEN_170783_1</name>
</gene>
<dbReference type="GO" id="GO:0071203">
    <property type="term" value="C:WASH complex"/>
    <property type="evidence" value="ECO:0007669"/>
    <property type="project" value="InterPro"/>
</dbReference>
<sequence>MVDFVAENNACGQTLLRLVSRGNAIIAELLRLSDVIPRVFRLELKSDIQKYSDVLCDFSYFKITDFYENKIESNPQLQDRDEEFKENYIDILTRFYLAFESVHKYITDFQHFLEDLDEGIYIQQTLETVLGNEDGRQLMCEAVFLCGVILLVIDQKIEGIVRERMLVSYYRYSAQRSNMDSNLDDVCKLLRSTGYSATPGAKRVPNYPDDYFRRVPLNPTFVSMIIGRLRSDDIYNQVSAYPLPEHRSTALSTQATMLYVILYFDPDILHNHHAKMRETVDKFFPDNWVVSVYMGMVVNLVDAWEPYKAAKQALSNTIDTANVKEQSQKYYSRVVKMIPQCEQLLKEGALSEEVVLDNVPKLLSVARECNVTLRWLLLHTVPLSPAVEQNKKCRQLRDQVLNDSHYQPLQVFQLLLYTAQFELKLKELFKQLLSEKHEKWTKYKLESTERMSELGDVFSGTKPLTRVEKNENLQAWFKDMTKQIESLNYDDATATGRKIVQLIQALEEVQEFHQLESNLQVKQFLMETRKFLHQMLRTINIKEEVLITLEMVADLSYAWEIIDSYTTFMQQGIKKDPTLAIKLRATFLKLASALDLPLLRINQAASPDLLSVSQYYSGELVSYVRKVLHIIPETMFGLMAQIIDLQTNVIKEVPTRLMKDQLKAYAQLDERYKVAKLTHAISVFTEGILMMKRTLVGIIQIDPKQLLEDGIRKELVRKVAVALHEGLVFNPKAKSSELVPKLEAIGQKMDGFRRSFEYIQDYVSIYGLKIWQEEMSRIINYNVEQECNAFLRHKVQDWQSIYQSRTIPIPSFAPLDNLSVNFIGRLAREVLRISDPRTTVYIDQATTWYDLKTHNEIVTLKLFSLIQKSIGTPGLTGLDRLLSFMIVTELQSLIRAYERLILADKSWQEVFKSLHSVLDPTSKLIAQPPRVYGAAISKAGKYNIFLESLMKVGQMQLLRRRIAYELNTSCKFDSKHLACALEGINDALIADIELHYKDPSKPYPKETNPLLYELSSYLEWAGIFNPLAKIYITTRPLPHLTLFLFLFTTSQMARLTYEKNIDALVSRRITEGIDGLPFLIGSLTFLHQFHQEHKNMFLAFMGQYIRSVMDCLRDSSKNDVPTEMVNSLVYLEEFAKYGQLPRKVLTNHIPDLVIDEIRGQGN</sequence>
<dbReference type="GO" id="GO:0007032">
    <property type="term" value="P:endosome organization"/>
    <property type="evidence" value="ECO:0007669"/>
    <property type="project" value="TreeGrafter"/>
</dbReference>
<dbReference type="EMBL" id="BGPR01000816">
    <property type="protein sequence ID" value="GBM36617.1"/>
    <property type="molecule type" value="Genomic_DNA"/>
</dbReference>
<protein>
    <submittedName>
        <fullName evidence="2">WASH complex subunit 5</fullName>
    </submittedName>
</protein>
<organism evidence="2 3">
    <name type="scientific">Araneus ventricosus</name>
    <name type="common">Orbweaver spider</name>
    <name type="synonym">Epeira ventricosa</name>
    <dbReference type="NCBI Taxonomy" id="182803"/>
    <lineage>
        <taxon>Eukaryota</taxon>
        <taxon>Metazoa</taxon>
        <taxon>Ecdysozoa</taxon>
        <taxon>Arthropoda</taxon>
        <taxon>Chelicerata</taxon>
        <taxon>Arachnida</taxon>
        <taxon>Araneae</taxon>
        <taxon>Araneomorphae</taxon>
        <taxon>Entelegynae</taxon>
        <taxon>Araneoidea</taxon>
        <taxon>Araneidae</taxon>
        <taxon>Araneus</taxon>
    </lineage>
</organism>
<accession>A0A4Y2F6X3</accession>
<dbReference type="InterPro" id="IPR019393">
    <property type="entry name" value="WASH_strumpellin"/>
</dbReference>
<dbReference type="Pfam" id="PF10266">
    <property type="entry name" value="Strumpellin"/>
    <property type="match status" value="1"/>
</dbReference>
<dbReference type="GO" id="GO:0140285">
    <property type="term" value="P:endosome fission"/>
    <property type="evidence" value="ECO:0007669"/>
    <property type="project" value="TreeGrafter"/>
</dbReference>
<comment type="caution">
    <text evidence="2">The sequence shown here is derived from an EMBL/GenBank/DDBJ whole genome shotgun (WGS) entry which is preliminary data.</text>
</comment>
<evidence type="ECO:0000256" key="1">
    <source>
        <dbReference type="ARBA" id="ARBA00006224"/>
    </source>
</evidence>
<dbReference type="GO" id="GO:0030041">
    <property type="term" value="P:actin filament polymerization"/>
    <property type="evidence" value="ECO:0007669"/>
    <property type="project" value="TreeGrafter"/>
</dbReference>
<dbReference type="AlphaFoldDB" id="A0A4Y2F6X3"/>
<dbReference type="PANTHER" id="PTHR15691:SF6">
    <property type="entry name" value="WASH COMPLEX SUBUNIT 5"/>
    <property type="match status" value="1"/>
</dbReference>
<evidence type="ECO:0000313" key="2">
    <source>
        <dbReference type="EMBL" id="GBM36617.1"/>
    </source>
</evidence>
<proteinExistence type="inferred from homology"/>
<dbReference type="GO" id="GO:0051125">
    <property type="term" value="P:regulation of actin nucleation"/>
    <property type="evidence" value="ECO:0007669"/>
    <property type="project" value="TreeGrafter"/>
</dbReference>
<dbReference type="GO" id="GO:0005768">
    <property type="term" value="C:endosome"/>
    <property type="evidence" value="ECO:0007669"/>
    <property type="project" value="TreeGrafter"/>
</dbReference>
<name>A0A4Y2F6X3_ARAVE</name>
<keyword evidence="3" id="KW-1185">Reference proteome</keyword>